<dbReference type="Proteomes" id="UP000799440">
    <property type="component" value="Unassembled WGS sequence"/>
</dbReference>
<keyword evidence="1" id="KW-0175">Coiled coil</keyword>
<reference evidence="3" key="1">
    <citation type="journal article" date="2020" name="Stud. Mycol.">
        <title>101 Dothideomycetes genomes: a test case for predicting lifestyles and emergence of pathogens.</title>
        <authorList>
            <person name="Haridas S."/>
            <person name="Albert R."/>
            <person name="Binder M."/>
            <person name="Bloem J."/>
            <person name="Labutti K."/>
            <person name="Salamov A."/>
            <person name="Andreopoulos B."/>
            <person name="Baker S."/>
            <person name="Barry K."/>
            <person name="Bills G."/>
            <person name="Bluhm B."/>
            <person name="Cannon C."/>
            <person name="Castanera R."/>
            <person name="Culley D."/>
            <person name="Daum C."/>
            <person name="Ezra D."/>
            <person name="Gonzalez J."/>
            <person name="Henrissat B."/>
            <person name="Kuo A."/>
            <person name="Liang C."/>
            <person name="Lipzen A."/>
            <person name="Lutzoni F."/>
            <person name="Magnuson J."/>
            <person name="Mondo S."/>
            <person name="Nolan M."/>
            <person name="Ohm R."/>
            <person name="Pangilinan J."/>
            <person name="Park H.-J."/>
            <person name="Ramirez L."/>
            <person name="Alfaro M."/>
            <person name="Sun H."/>
            <person name="Tritt A."/>
            <person name="Yoshinaga Y."/>
            <person name="Zwiers L.-H."/>
            <person name="Turgeon B."/>
            <person name="Goodwin S."/>
            <person name="Spatafora J."/>
            <person name="Crous P."/>
            <person name="Grigoriev I."/>
        </authorList>
    </citation>
    <scope>NUCLEOTIDE SEQUENCE</scope>
    <source>
        <strain evidence="3">CBS 119925</strain>
    </source>
</reference>
<name>A0A6A6UXI1_9PLEO</name>
<keyword evidence="4" id="KW-1185">Reference proteome</keyword>
<feature type="compositionally biased region" description="Basic and acidic residues" evidence="2">
    <location>
        <begin position="90"/>
        <end position="116"/>
    </location>
</feature>
<dbReference type="AlphaFoldDB" id="A0A6A6UXI1"/>
<gene>
    <name evidence="3" type="ORF">M011DRAFT_481832</name>
</gene>
<evidence type="ECO:0000256" key="1">
    <source>
        <dbReference type="SAM" id="Coils"/>
    </source>
</evidence>
<evidence type="ECO:0000256" key="2">
    <source>
        <dbReference type="SAM" id="MobiDB-lite"/>
    </source>
</evidence>
<feature type="coiled-coil region" evidence="1">
    <location>
        <begin position="300"/>
        <end position="369"/>
    </location>
</feature>
<protein>
    <submittedName>
        <fullName evidence="3">Uncharacterized protein</fullName>
    </submittedName>
</protein>
<evidence type="ECO:0000313" key="4">
    <source>
        <dbReference type="Proteomes" id="UP000799440"/>
    </source>
</evidence>
<accession>A0A6A6UXI1</accession>
<feature type="region of interest" description="Disordered" evidence="2">
    <location>
        <begin position="78"/>
        <end position="126"/>
    </location>
</feature>
<sequence>MSNQSTAAQGLEKPTSVDKLLEETCKTVTQQYDTLERENKRLKKDIEIVNSHRAVLQADLAKRWRSFMEEKEKRIKAENEAKLDTQTQAELEKERAEKLKERERAVEQSQKAEPKGRERKRQRNGHAMLKRSFTKQPIRDLRLRSIEWLEPFSLALKEPGEGQPDDAEDYANYDRLRALSAFFFIFEFPEHTLLDTGADVPLGYASFWQAFVSFCELAAERGITAETWWEMTGCSSPSEPESLQTRLQNRSMCGKRKRCNDSEECAARQRAAKKKSGKSPSDEENPWKFDSALDATRKYFWKFESEHKQLKRELADLKRESDHQKEVIRQHNDERAARLRAEEQVEKERENAEAEKKRATDAAKLLDDILGAMQATFTHGRMVQRSPEVKQEPSD</sequence>
<organism evidence="3 4">
    <name type="scientific">Sporormia fimetaria CBS 119925</name>
    <dbReference type="NCBI Taxonomy" id="1340428"/>
    <lineage>
        <taxon>Eukaryota</taxon>
        <taxon>Fungi</taxon>
        <taxon>Dikarya</taxon>
        <taxon>Ascomycota</taxon>
        <taxon>Pezizomycotina</taxon>
        <taxon>Dothideomycetes</taxon>
        <taxon>Pleosporomycetidae</taxon>
        <taxon>Pleosporales</taxon>
        <taxon>Sporormiaceae</taxon>
        <taxon>Sporormia</taxon>
    </lineage>
</organism>
<dbReference type="EMBL" id="MU006612">
    <property type="protein sequence ID" value="KAF2742226.1"/>
    <property type="molecule type" value="Genomic_DNA"/>
</dbReference>
<proteinExistence type="predicted"/>
<feature type="compositionally biased region" description="Basic residues" evidence="2">
    <location>
        <begin position="117"/>
        <end position="126"/>
    </location>
</feature>
<evidence type="ECO:0000313" key="3">
    <source>
        <dbReference type="EMBL" id="KAF2742226.1"/>
    </source>
</evidence>